<feature type="transmembrane region" description="Helical" evidence="1">
    <location>
        <begin position="242"/>
        <end position="262"/>
    </location>
</feature>
<protein>
    <submittedName>
        <fullName evidence="2">Uncharacterized protein</fullName>
    </submittedName>
</protein>
<dbReference type="AlphaFoldDB" id="A0A2S6HSH3"/>
<keyword evidence="3" id="KW-1185">Reference proteome</keyword>
<evidence type="ECO:0000313" key="2">
    <source>
        <dbReference type="EMBL" id="PPK80593.1"/>
    </source>
</evidence>
<keyword evidence="1" id="KW-1133">Transmembrane helix</keyword>
<feature type="transmembrane region" description="Helical" evidence="1">
    <location>
        <begin position="203"/>
        <end position="222"/>
    </location>
</feature>
<evidence type="ECO:0000313" key="3">
    <source>
        <dbReference type="Proteomes" id="UP000237749"/>
    </source>
</evidence>
<keyword evidence="1" id="KW-0812">Transmembrane</keyword>
<name>A0A2S6HSH3_9FIRM</name>
<comment type="caution">
    <text evidence="2">The sequence shown here is derived from an EMBL/GenBank/DDBJ whole genome shotgun (WGS) entry which is preliminary data.</text>
</comment>
<reference evidence="2 3" key="1">
    <citation type="submission" date="2018-02" db="EMBL/GenBank/DDBJ databases">
        <title>Genomic Encyclopedia of Archaeal and Bacterial Type Strains, Phase II (KMG-II): from individual species to whole genera.</title>
        <authorList>
            <person name="Goeker M."/>
        </authorList>
    </citation>
    <scope>NUCLEOTIDE SEQUENCE [LARGE SCALE GENOMIC DNA]</scope>
    <source>
        <strain evidence="2 3">DSM 3808</strain>
    </source>
</reference>
<dbReference type="Proteomes" id="UP000237749">
    <property type="component" value="Unassembled WGS sequence"/>
</dbReference>
<sequence length="273" mass="31540">MNKIKFIRSLFLVLVTCLYAIILSGFSSGEVIASELNTEKSSANMTPESYLEQYLEAFNNQDEEAAYRLWIHGDNSEKARKSFADLFSGHLKIWGIKKAYTYTKSGEKYRPAEGKRPAGILYTYEIKCPEDTFQVELSIDNNYNGKSGLNYFKLKRQEEPTGKFSTWRKFDFAQWVMAFCAILEVIFTLYTSGICIKKKQKRWGLWLLLIMIVYGGVCFTVTENVKVGFFVYTLFMPKIMKYTTGIQVFLSAPVGAIAYWIFNHNNRIKKDIK</sequence>
<gene>
    <name evidence="2" type="ORF">BXY41_106183</name>
</gene>
<feature type="transmembrane region" description="Helical" evidence="1">
    <location>
        <begin position="172"/>
        <end position="191"/>
    </location>
</feature>
<dbReference type="EMBL" id="PTJA01000006">
    <property type="protein sequence ID" value="PPK80593.1"/>
    <property type="molecule type" value="Genomic_DNA"/>
</dbReference>
<proteinExistence type="predicted"/>
<accession>A0A2S6HSH3</accession>
<keyword evidence="1" id="KW-0472">Membrane</keyword>
<evidence type="ECO:0000256" key="1">
    <source>
        <dbReference type="SAM" id="Phobius"/>
    </source>
</evidence>
<dbReference type="RefSeq" id="WP_104437283.1">
    <property type="nucleotide sequence ID" value="NZ_PTJA01000006.1"/>
</dbReference>
<organism evidence="2 3">
    <name type="scientific">Lacrimispora xylanisolvens</name>
    <dbReference type="NCBI Taxonomy" id="384636"/>
    <lineage>
        <taxon>Bacteria</taxon>
        <taxon>Bacillati</taxon>
        <taxon>Bacillota</taxon>
        <taxon>Clostridia</taxon>
        <taxon>Lachnospirales</taxon>
        <taxon>Lachnospiraceae</taxon>
        <taxon>Lacrimispora</taxon>
    </lineage>
</organism>